<protein>
    <submittedName>
        <fullName evidence="2">Uncharacterized protein</fullName>
    </submittedName>
</protein>
<sequence>MTSTLPVVATALRSAVRGNVLVAADPAYDGARRVWNGLVDRYPAVIARCVDTADVVAAVRSWGRTTRNAPERPSARTCPSR</sequence>
<dbReference type="AlphaFoldDB" id="A0A841CAD9"/>
<dbReference type="Gene3D" id="3.30.43.10">
    <property type="entry name" value="Uridine Diphospho-n-acetylenolpyruvylglucosamine Reductase, domain 2"/>
    <property type="match status" value="1"/>
</dbReference>
<evidence type="ECO:0000256" key="1">
    <source>
        <dbReference type="ARBA" id="ARBA00023002"/>
    </source>
</evidence>
<organism evidence="2 3">
    <name type="scientific">Saccharothrix tamanrassetensis</name>
    <dbReference type="NCBI Taxonomy" id="1051531"/>
    <lineage>
        <taxon>Bacteria</taxon>
        <taxon>Bacillati</taxon>
        <taxon>Actinomycetota</taxon>
        <taxon>Actinomycetes</taxon>
        <taxon>Pseudonocardiales</taxon>
        <taxon>Pseudonocardiaceae</taxon>
        <taxon>Saccharothrix</taxon>
    </lineage>
</organism>
<accession>A0A841CAD9</accession>
<comment type="caution">
    <text evidence="2">The sequence shown here is derived from an EMBL/GenBank/DDBJ whole genome shotgun (WGS) entry which is preliminary data.</text>
</comment>
<gene>
    <name evidence="2" type="ORF">FHS29_000939</name>
</gene>
<keyword evidence="3" id="KW-1185">Reference proteome</keyword>
<dbReference type="RefSeq" id="WP_184688482.1">
    <property type="nucleotide sequence ID" value="NZ_JACHJN010000001.1"/>
</dbReference>
<dbReference type="EMBL" id="JACHJN010000001">
    <property type="protein sequence ID" value="MBB5954369.1"/>
    <property type="molecule type" value="Genomic_DNA"/>
</dbReference>
<dbReference type="GO" id="GO:0016491">
    <property type="term" value="F:oxidoreductase activity"/>
    <property type="evidence" value="ECO:0007669"/>
    <property type="project" value="UniProtKB-KW"/>
</dbReference>
<reference evidence="2 3" key="1">
    <citation type="submission" date="2020-08" db="EMBL/GenBank/DDBJ databases">
        <title>Genomic Encyclopedia of Type Strains, Phase III (KMG-III): the genomes of soil and plant-associated and newly described type strains.</title>
        <authorList>
            <person name="Whitman W."/>
        </authorList>
    </citation>
    <scope>NUCLEOTIDE SEQUENCE [LARGE SCALE GENOMIC DNA]</scope>
    <source>
        <strain evidence="2 3">CECT 8640</strain>
    </source>
</reference>
<name>A0A841CAD9_9PSEU</name>
<evidence type="ECO:0000313" key="3">
    <source>
        <dbReference type="Proteomes" id="UP000547510"/>
    </source>
</evidence>
<dbReference type="InterPro" id="IPR016167">
    <property type="entry name" value="FAD-bd_PCMH_sub1"/>
</dbReference>
<keyword evidence="1" id="KW-0560">Oxidoreductase</keyword>
<proteinExistence type="predicted"/>
<evidence type="ECO:0000313" key="2">
    <source>
        <dbReference type="EMBL" id="MBB5954369.1"/>
    </source>
</evidence>
<dbReference type="Proteomes" id="UP000547510">
    <property type="component" value="Unassembled WGS sequence"/>
</dbReference>